<evidence type="ECO:0008006" key="4">
    <source>
        <dbReference type="Google" id="ProtNLM"/>
    </source>
</evidence>
<accession>A0A5P9NPZ4</accession>
<evidence type="ECO:0000313" key="2">
    <source>
        <dbReference type="EMBL" id="QFU77729.1"/>
    </source>
</evidence>
<feature type="compositionally biased region" description="Basic and acidic residues" evidence="1">
    <location>
        <begin position="126"/>
        <end position="144"/>
    </location>
</feature>
<feature type="region of interest" description="Disordered" evidence="1">
    <location>
        <begin position="114"/>
        <end position="144"/>
    </location>
</feature>
<dbReference type="AlphaFoldDB" id="A0A5P9NPZ4"/>
<sequence>MADFPVEQILKGAKHAIENSEYLPTLNKMIECCQAGLVEFGLPAPRDAYIEACQAPSPKSAQAWSHPAVYLAGRDSDWFFLANNEERMTWPVFRARYQRYCSAVLRGESLEIPAPAALEQDPGEPLSRDEQKDALRKLRESSGL</sequence>
<evidence type="ECO:0000313" key="3">
    <source>
        <dbReference type="Proteomes" id="UP000326287"/>
    </source>
</evidence>
<gene>
    <name evidence="2" type="ORF">EY643_02750</name>
</gene>
<dbReference type="InterPro" id="IPR009731">
    <property type="entry name" value="P-like"/>
</dbReference>
<protein>
    <recommendedName>
        <fullName evidence="4">Replicative helicase inhibitor G39P N-terminal domain-containing protein</fullName>
    </recommendedName>
</protein>
<reference evidence="2 3" key="1">
    <citation type="submission" date="2019-02" db="EMBL/GenBank/DDBJ databases">
        <authorList>
            <person name="Li S.-H."/>
        </authorList>
    </citation>
    <scope>NUCLEOTIDE SEQUENCE [LARGE SCALE GENOMIC DNA]</scope>
    <source>
        <strain evidence="2 3">IMCC14385</strain>
    </source>
</reference>
<dbReference type="EMBL" id="CP036422">
    <property type="protein sequence ID" value="QFU77729.1"/>
    <property type="molecule type" value="Genomic_DNA"/>
</dbReference>
<dbReference type="Pfam" id="PF06992">
    <property type="entry name" value="Phage_lambda_P"/>
    <property type="match status" value="1"/>
</dbReference>
<name>A0A5P9NPZ4_9GAMM</name>
<dbReference type="OrthoDB" id="5725929at2"/>
<evidence type="ECO:0000256" key="1">
    <source>
        <dbReference type="SAM" id="MobiDB-lite"/>
    </source>
</evidence>
<dbReference type="Proteomes" id="UP000326287">
    <property type="component" value="Chromosome"/>
</dbReference>
<dbReference type="GO" id="GO:0006270">
    <property type="term" value="P:DNA replication initiation"/>
    <property type="evidence" value="ECO:0007669"/>
    <property type="project" value="InterPro"/>
</dbReference>
<dbReference type="KEGG" id="halc:EY643_02750"/>
<keyword evidence="3" id="KW-1185">Reference proteome</keyword>
<proteinExistence type="predicted"/>
<organism evidence="2 3">
    <name type="scientific">Halioglobus maricola</name>
    <dbReference type="NCBI Taxonomy" id="2601894"/>
    <lineage>
        <taxon>Bacteria</taxon>
        <taxon>Pseudomonadati</taxon>
        <taxon>Pseudomonadota</taxon>
        <taxon>Gammaproteobacteria</taxon>
        <taxon>Cellvibrionales</taxon>
        <taxon>Halieaceae</taxon>
        <taxon>Halioglobus</taxon>
    </lineage>
</organism>